<dbReference type="EMBL" id="FRAN01000002">
    <property type="protein sequence ID" value="SHK48995.1"/>
    <property type="molecule type" value="Genomic_DNA"/>
</dbReference>
<feature type="transmembrane region" description="Helical" evidence="2">
    <location>
        <begin position="6"/>
        <end position="26"/>
    </location>
</feature>
<keyword evidence="7" id="KW-1185">Reference proteome</keyword>
<proteinExistence type="predicted"/>
<evidence type="ECO:0000313" key="5">
    <source>
        <dbReference type="EMBL" id="SHK48995.1"/>
    </source>
</evidence>
<dbReference type="Proteomes" id="UP000184203">
    <property type="component" value="Unassembled WGS sequence"/>
</dbReference>
<dbReference type="AlphaFoldDB" id="E7QQH7"/>
<organism evidence="4 6">
    <name type="scientific">Haladaptatus paucihalophilus DX253</name>
    <dbReference type="NCBI Taxonomy" id="797209"/>
    <lineage>
        <taxon>Archaea</taxon>
        <taxon>Methanobacteriati</taxon>
        <taxon>Methanobacteriota</taxon>
        <taxon>Stenosarchaea group</taxon>
        <taxon>Halobacteria</taxon>
        <taxon>Halobacteriales</taxon>
        <taxon>Haladaptataceae</taxon>
        <taxon>Haladaptatus</taxon>
    </lineage>
</organism>
<dbReference type="RefSeq" id="WP_007977698.1">
    <property type="nucleotide sequence ID" value="NZ_AEMG01000004.1"/>
</dbReference>
<keyword evidence="2" id="KW-0472">Membrane</keyword>
<dbReference type="STRING" id="797209.GCA_000376445_01162"/>
<dbReference type="Pfam" id="PF09851">
    <property type="entry name" value="SHOCT"/>
    <property type="match status" value="2"/>
</dbReference>
<evidence type="ECO:0000313" key="6">
    <source>
        <dbReference type="Proteomes" id="UP000003751"/>
    </source>
</evidence>
<reference evidence="7" key="2">
    <citation type="submission" date="2016-11" db="EMBL/GenBank/DDBJ databases">
        <authorList>
            <person name="Varghese N."/>
            <person name="Submissions S."/>
        </authorList>
    </citation>
    <scope>NUCLEOTIDE SEQUENCE [LARGE SCALE GENOMIC DNA]</scope>
    <source>
        <strain evidence="7">DX253</strain>
    </source>
</reference>
<feature type="region of interest" description="Disordered" evidence="1">
    <location>
        <begin position="57"/>
        <end position="84"/>
    </location>
</feature>
<evidence type="ECO:0000313" key="7">
    <source>
        <dbReference type="Proteomes" id="UP000184203"/>
    </source>
</evidence>
<reference evidence="4 6" key="1">
    <citation type="journal article" date="2014" name="ISME J.">
        <title>Trehalose/2-sulfotrehalose biosynthesis and glycine-betaine uptake are widely spread mechanisms for osmoadaptation in the Halobacteriales.</title>
        <authorList>
            <person name="Youssef N.H."/>
            <person name="Savage-Ashlock K.N."/>
            <person name="McCully A.L."/>
            <person name="Luedtke B."/>
            <person name="Shaw E.I."/>
            <person name="Hoff W.D."/>
            <person name="Elshahed M.S."/>
        </authorList>
    </citation>
    <scope>NUCLEOTIDE SEQUENCE [LARGE SCALE GENOMIC DNA]</scope>
    <source>
        <strain evidence="4 6">DX253</strain>
    </source>
</reference>
<dbReference type="EMBL" id="AEMG01000004">
    <property type="protein sequence ID" value="EFW93241.1"/>
    <property type="molecule type" value="Genomic_DNA"/>
</dbReference>
<dbReference type="InterPro" id="IPR018649">
    <property type="entry name" value="SHOCT"/>
</dbReference>
<accession>E7QQH7</accession>
<keyword evidence="2" id="KW-1133">Transmembrane helix</keyword>
<evidence type="ECO:0000256" key="2">
    <source>
        <dbReference type="SAM" id="Phobius"/>
    </source>
</evidence>
<keyword evidence="2" id="KW-0812">Transmembrane</keyword>
<name>E7QQH7_HALPU</name>
<gene>
    <name evidence="5" type="ORF">SAMN05444342_1431</name>
    <name evidence="4" type="ORF">ZOD2009_05237</name>
</gene>
<reference evidence="5" key="3">
    <citation type="submission" date="2016-11" db="EMBL/GenBank/DDBJ databases">
        <authorList>
            <person name="Jaros S."/>
            <person name="Januszkiewicz K."/>
            <person name="Wedrychowicz H."/>
        </authorList>
    </citation>
    <scope>NUCLEOTIDE SEQUENCE [LARGE SCALE GENOMIC DNA]</scope>
    <source>
        <strain evidence="5">DX253</strain>
    </source>
</reference>
<feature type="domain" description="SHOCT" evidence="3">
    <location>
        <begin position="122"/>
        <end position="139"/>
    </location>
</feature>
<feature type="transmembrane region" description="Helical" evidence="2">
    <location>
        <begin position="33"/>
        <end position="53"/>
    </location>
</feature>
<dbReference type="PATRIC" id="fig|797209.4.peg.1039"/>
<feature type="domain" description="SHOCT" evidence="3">
    <location>
        <begin position="82"/>
        <end position="109"/>
    </location>
</feature>
<dbReference type="Proteomes" id="UP000003751">
    <property type="component" value="Unassembled WGS sequence"/>
</dbReference>
<protein>
    <submittedName>
        <fullName evidence="5">Short C-terminal domain-containing protein</fullName>
    </submittedName>
</protein>
<evidence type="ECO:0000256" key="1">
    <source>
        <dbReference type="SAM" id="MobiDB-lite"/>
    </source>
</evidence>
<evidence type="ECO:0000259" key="3">
    <source>
        <dbReference type="Pfam" id="PF09851"/>
    </source>
</evidence>
<dbReference type="OrthoDB" id="178074at2157"/>
<evidence type="ECO:0000313" key="4">
    <source>
        <dbReference type="EMBL" id="EFW93241.1"/>
    </source>
</evidence>
<sequence>MADSGVRILLDSFVLGALLLASLGFIAFLKGNLLFAVSLWAIVVFAAVLHVSLDPEMHETDDSSSSPMRDDSDTTPTVSTDDALSTLRRRYADGEVSEAQFERGVERLLTVESNRDEAVVALRNRYARGELTDEQFDRKFERLCATRTVENAEESVERGEFASENE</sequence>